<dbReference type="Gene3D" id="3.40.630.30">
    <property type="match status" value="1"/>
</dbReference>
<dbReference type="Proteomes" id="UP000277580">
    <property type="component" value="Unassembled WGS sequence"/>
</dbReference>
<gene>
    <name evidence="2" type="ORF">P167DRAFT_563669</name>
</gene>
<dbReference type="OrthoDB" id="5343688at2759"/>
<dbReference type="SUPFAM" id="SSF55729">
    <property type="entry name" value="Acyl-CoA N-acyltransferases (Nat)"/>
    <property type="match status" value="1"/>
</dbReference>
<sequence>MASQSSESEPVPELTISSTTSEDEMLAGHKLITDSVAQQRATIVRSLLYGQPHLTIPPYILFLSWLCSKNNIPTALLFCAGCTIAILSAVGRFTDGYIAEAEKLGSKRGYEAMMKTEGHEIVVARWGPEKEVIGVAVVKIGEERGVLKALAVRLRYRKHGVGRGLLEEAVRVVRAKVGAEAPVVFADHHPNSFRLASVPKVFNTVFDKEEAKARAMLNDVAKIQPV</sequence>
<keyword evidence="3" id="KW-1185">Reference proteome</keyword>
<dbReference type="InterPro" id="IPR000182">
    <property type="entry name" value="GNAT_dom"/>
</dbReference>
<dbReference type="AlphaFoldDB" id="A0A3N4KVJ1"/>
<evidence type="ECO:0000313" key="2">
    <source>
        <dbReference type="EMBL" id="RPB14557.1"/>
    </source>
</evidence>
<proteinExistence type="predicted"/>
<dbReference type="CDD" id="cd04301">
    <property type="entry name" value="NAT_SF"/>
    <property type="match status" value="1"/>
</dbReference>
<dbReference type="InParanoid" id="A0A3N4KVJ1"/>
<evidence type="ECO:0000313" key="3">
    <source>
        <dbReference type="Proteomes" id="UP000277580"/>
    </source>
</evidence>
<organism evidence="2 3">
    <name type="scientific">Morchella conica CCBAS932</name>
    <dbReference type="NCBI Taxonomy" id="1392247"/>
    <lineage>
        <taxon>Eukaryota</taxon>
        <taxon>Fungi</taxon>
        <taxon>Dikarya</taxon>
        <taxon>Ascomycota</taxon>
        <taxon>Pezizomycotina</taxon>
        <taxon>Pezizomycetes</taxon>
        <taxon>Pezizales</taxon>
        <taxon>Morchellaceae</taxon>
        <taxon>Morchella</taxon>
    </lineage>
</organism>
<dbReference type="EMBL" id="ML119117">
    <property type="protein sequence ID" value="RPB14557.1"/>
    <property type="molecule type" value="Genomic_DNA"/>
</dbReference>
<dbReference type="GO" id="GO:0016747">
    <property type="term" value="F:acyltransferase activity, transferring groups other than amino-acyl groups"/>
    <property type="evidence" value="ECO:0007669"/>
    <property type="project" value="InterPro"/>
</dbReference>
<dbReference type="InterPro" id="IPR016181">
    <property type="entry name" value="Acyl_CoA_acyltransferase"/>
</dbReference>
<feature type="domain" description="N-acetyltransferase" evidence="1">
    <location>
        <begin position="115"/>
        <end position="181"/>
    </location>
</feature>
<dbReference type="Pfam" id="PF00583">
    <property type="entry name" value="Acetyltransf_1"/>
    <property type="match status" value="1"/>
</dbReference>
<evidence type="ECO:0000259" key="1">
    <source>
        <dbReference type="Pfam" id="PF00583"/>
    </source>
</evidence>
<name>A0A3N4KVJ1_9PEZI</name>
<reference evidence="2 3" key="1">
    <citation type="journal article" date="2018" name="Nat. Ecol. Evol.">
        <title>Pezizomycetes genomes reveal the molecular basis of ectomycorrhizal truffle lifestyle.</title>
        <authorList>
            <person name="Murat C."/>
            <person name="Payen T."/>
            <person name="Noel B."/>
            <person name="Kuo A."/>
            <person name="Morin E."/>
            <person name="Chen J."/>
            <person name="Kohler A."/>
            <person name="Krizsan K."/>
            <person name="Balestrini R."/>
            <person name="Da Silva C."/>
            <person name="Montanini B."/>
            <person name="Hainaut M."/>
            <person name="Levati E."/>
            <person name="Barry K.W."/>
            <person name="Belfiori B."/>
            <person name="Cichocki N."/>
            <person name="Clum A."/>
            <person name="Dockter R.B."/>
            <person name="Fauchery L."/>
            <person name="Guy J."/>
            <person name="Iotti M."/>
            <person name="Le Tacon F."/>
            <person name="Lindquist E.A."/>
            <person name="Lipzen A."/>
            <person name="Malagnac F."/>
            <person name="Mello A."/>
            <person name="Molinier V."/>
            <person name="Miyauchi S."/>
            <person name="Poulain J."/>
            <person name="Riccioni C."/>
            <person name="Rubini A."/>
            <person name="Sitrit Y."/>
            <person name="Splivallo R."/>
            <person name="Traeger S."/>
            <person name="Wang M."/>
            <person name="Zifcakova L."/>
            <person name="Wipf D."/>
            <person name="Zambonelli A."/>
            <person name="Paolocci F."/>
            <person name="Nowrousian M."/>
            <person name="Ottonello S."/>
            <person name="Baldrian P."/>
            <person name="Spatafora J.W."/>
            <person name="Henrissat B."/>
            <person name="Nagy L.G."/>
            <person name="Aury J.M."/>
            <person name="Wincker P."/>
            <person name="Grigoriev I.V."/>
            <person name="Bonfante P."/>
            <person name="Martin F.M."/>
        </authorList>
    </citation>
    <scope>NUCLEOTIDE SEQUENCE [LARGE SCALE GENOMIC DNA]</scope>
    <source>
        <strain evidence="2 3">CCBAS932</strain>
    </source>
</reference>
<protein>
    <recommendedName>
        <fullName evidence="1">N-acetyltransferase domain-containing protein</fullName>
    </recommendedName>
</protein>
<accession>A0A3N4KVJ1</accession>